<dbReference type="EMBL" id="HG994366">
    <property type="protein sequence ID" value="CAF1905917.1"/>
    <property type="molecule type" value="Genomic_DNA"/>
</dbReference>
<evidence type="ECO:0000313" key="1">
    <source>
        <dbReference type="EMBL" id="CAF1905917.1"/>
    </source>
</evidence>
<name>A0A816K0R8_BRANA</name>
<dbReference type="AlphaFoldDB" id="A0A816K0R8"/>
<accession>A0A816K0R8</accession>
<dbReference type="Proteomes" id="UP001295469">
    <property type="component" value="Chromosome C02"/>
</dbReference>
<protein>
    <submittedName>
        <fullName evidence="1">(rape) hypothetical protein</fullName>
    </submittedName>
</protein>
<proteinExistence type="predicted"/>
<gene>
    <name evidence="1" type="ORF">DARMORV10_C02P26090.1</name>
</gene>
<reference evidence="1" key="1">
    <citation type="submission" date="2021-01" db="EMBL/GenBank/DDBJ databases">
        <authorList>
            <consortium name="Genoscope - CEA"/>
            <person name="William W."/>
        </authorList>
    </citation>
    <scope>NUCLEOTIDE SEQUENCE</scope>
</reference>
<sequence>MTSARANHFFAQSTGGIYWDNAFNRLERCWCYENREHSS</sequence>
<organism evidence="1">
    <name type="scientific">Brassica napus</name>
    <name type="common">Rape</name>
    <dbReference type="NCBI Taxonomy" id="3708"/>
    <lineage>
        <taxon>Eukaryota</taxon>
        <taxon>Viridiplantae</taxon>
        <taxon>Streptophyta</taxon>
        <taxon>Embryophyta</taxon>
        <taxon>Tracheophyta</taxon>
        <taxon>Spermatophyta</taxon>
        <taxon>Magnoliopsida</taxon>
        <taxon>eudicotyledons</taxon>
        <taxon>Gunneridae</taxon>
        <taxon>Pentapetalae</taxon>
        <taxon>rosids</taxon>
        <taxon>malvids</taxon>
        <taxon>Brassicales</taxon>
        <taxon>Brassicaceae</taxon>
        <taxon>Brassiceae</taxon>
        <taxon>Brassica</taxon>
    </lineage>
</organism>